<proteinExistence type="predicted"/>
<dbReference type="InterPro" id="IPR044855">
    <property type="entry name" value="CoA-Trfase_III_dom3_sf"/>
</dbReference>
<name>A0A853FTH9_9BURK</name>
<dbReference type="InterPro" id="IPR023606">
    <property type="entry name" value="CoA-Trfase_III_dom_1_sf"/>
</dbReference>
<gene>
    <name evidence="1" type="ORF">H0A72_07715</name>
</gene>
<dbReference type="InterPro" id="IPR050509">
    <property type="entry name" value="CoA-transferase_III"/>
</dbReference>
<keyword evidence="2" id="KW-1185">Reference proteome</keyword>
<dbReference type="RefSeq" id="WP_180154510.1">
    <property type="nucleotide sequence ID" value="NZ_JACCEM010000004.1"/>
</dbReference>
<dbReference type="SUPFAM" id="SSF89796">
    <property type="entry name" value="CoA-transferase family III (CaiB/BaiF)"/>
    <property type="match status" value="1"/>
</dbReference>
<dbReference type="GO" id="GO:0016740">
    <property type="term" value="F:transferase activity"/>
    <property type="evidence" value="ECO:0007669"/>
    <property type="project" value="UniProtKB-KW"/>
</dbReference>
<dbReference type="PANTHER" id="PTHR48228:SF5">
    <property type="entry name" value="ALPHA-METHYLACYL-COA RACEMASE"/>
    <property type="match status" value="1"/>
</dbReference>
<dbReference type="AlphaFoldDB" id="A0A853FTH9"/>
<protein>
    <submittedName>
        <fullName evidence="1">CoA transferase</fullName>
    </submittedName>
</protein>
<dbReference type="EMBL" id="JACCEM010000004">
    <property type="protein sequence ID" value="NYT49195.1"/>
    <property type="molecule type" value="Genomic_DNA"/>
</dbReference>
<comment type="caution">
    <text evidence="1">The sequence shown here is derived from an EMBL/GenBank/DDBJ whole genome shotgun (WGS) entry which is preliminary data.</text>
</comment>
<dbReference type="InterPro" id="IPR003673">
    <property type="entry name" value="CoA-Trfase_fam_III"/>
</dbReference>
<organism evidence="1 2">
    <name type="scientific">Parapusillimonas granuli</name>
    <dbReference type="NCBI Taxonomy" id="380911"/>
    <lineage>
        <taxon>Bacteria</taxon>
        <taxon>Pseudomonadati</taxon>
        <taxon>Pseudomonadota</taxon>
        <taxon>Betaproteobacteria</taxon>
        <taxon>Burkholderiales</taxon>
        <taxon>Alcaligenaceae</taxon>
        <taxon>Parapusillimonas</taxon>
    </lineage>
</organism>
<reference evidence="1 2" key="1">
    <citation type="submission" date="2020-07" db="EMBL/GenBank/DDBJ databases">
        <title>Taxonomic revisions and descriptions of new bacterial species based on genomic comparisons in the high-G+C-content subgroup of the family Alcaligenaceae.</title>
        <authorList>
            <person name="Szabo A."/>
            <person name="Felfoldi T."/>
        </authorList>
    </citation>
    <scope>NUCLEOTIDE SEQUENCE [LARGE SCALE GENOMIC DNA]</scope>
    <source>
        <strain evidence="1 2">LMG 24012</strain>
    </source>
</reference>
<dbReference type="Gene3D" id="3.40.50.10540">
    <property type="entry name" value="Crotonobetainyl-coa:carnitine coa-transferase, domain 1"/>
    <property type="match status" value="1"/>
</dbReference>
<dbReference type="Pfam" id="PF02515">
    <property type="entry name" value="CoA_transf_3"/>
    <property type="match status" value="1"/>
</dbReference>
<keyword evidence="1" id="KW-0808">Transferase</keyword>
<accession>A0A853FTH9</accession>
<dbReference type="PANTHER" id="PTHR48228">
    <property type="entry name" value="SUCCINYL-COA--D-CITRAMALATE COA-TRANSFERASE"/>
    <property type="match status" value="1"/>
</dbReference>
<evidence type="ECO:0000313" key="1">
    <source>
        <dbReference type="EMBL" id="NYT49195.1"/>
    </source>
</evidence>
<sequence>MSYEMLGPLRVVESAAFIAAPLAGLILAQYGADVIRVDAIGGGIDYGRMPRMPRRDGQGRSLYWTGLNKGKRSIAVDVRRPEGRELVQQLAAAPGPDAGVLLTNLGAPWLSHGVLAALRHDMVTCTIQGNGDGSPAVDYTVNSATGYPMMTGSGRDGPVNHVLPAWDVACAHHAAFLVAAVVGRRRRTGEGREIFLALSDIAFSTLSHLGVLAETEVLGQERPAIDNYLYGAFGRDFVTADGHRLMVAAISAGQWASLVEACSLSDEVARIEENSGLDLRDEAQRFEAREPIAQALEAWFAKRSRSEVETLFKAERVLFGPYRSVAELLDSDPRVSLANPVFERLDTPGIGSHLSAGAAARIPGLARAPSRPAPLLGTHTDEVLHEVLGLSGAAIGKLHDAGIVAGPERDPAAKA</sequence>
<evidence type="ECO:0000313" key="2">
    <source>
        <dbReference type="Proteomes" id="UP000559809"/>
    </source>
</evidence>
<dbReference type="Gene3D" id="3.30.1540.10">
    <property type="entry name" value="formyl-coa transferase, domain 3"/>
    <property type="match status" value="1"/>
</dbReference>
<dbReference type="Proteomes" id="UP000559809">
    <property type="component" value="Unassembled WGS sequence"/>
</dbReference>